<dbReference type="RefSeq" id="NP_001131390.1">
    <property type="nucleotide sequence ID" value="NM_001137918.1"/>
</dbReference>
<name>B4FCD9_MAIZE</name>
<proteinExistence type="evidence at transcript level"/>
<dbReference type="KEGG" id="zma:100192716"/>
<organism evidence="2">
    <name type="scientific">Zea mays</name>
    <name type="common">Maize</name>
    <dbReference type="NCBI Taxonomy" id="4577"/>
    <lineage>
        <taxon>Eukaryota</taxon>
        <taxon>Viridiplantae</taxon>
        <taxon>Streptophyta</taxon>
        <taxon>Embryophyta</taxon>
        <taxon>Tracheophyta</taxon>
        <taxon>Spermatophyta</taxon>
        <taxon>Magnoliopsida</taxon>
        <taxon>Liliopsida</taxon>
        <taxon>Poales</taxon>
        <taxon>Poaceae</taxon>
        <taxon>PACMAD clade</taxon>
        <taxon>Panicoideae</taxon>
        <taxon>Andropogonodae</taxon>
        <taxon>Andropogoneae</taxon>
        <taxon>Tripsacinae</taxon>
        <taxon>Zea</taxon>
    </lineage>
</organism>
<evidence type="ECO:0000313" key="2">
    <source>
        <dbReference type="EMBL" id="ACF79782.1"/>
    </source>
</evidence>
<feature type="region of interest" description="Disordered" evidence="1">
    <location>
        <begin position="1"/>
        <end position="28"/>
    </location>
</feature>
<protein>
    <submittedName>
        <fullName evidence="2">Uncharacterized protein</fullName>
    </submittedName>
</protein>
<dbReference type="GeneID" id="100192716"/>
<reference evidence="2" key="1">
    <citation type="journal article" date="2009" name="PLoS Genet.">
        <title>Sequencing, mapping, and analysis of 27,455 maize full-length cDNAs.</title>
        <authorList>
            <person name="Soderlund C."/>
            <person name="Descour A."/>
            <person name="Kudrna D."/>
            <person name="Bomhoff M."/>
            <person name="Boyd L."/>
            <person name="Currie J."/>
            <person name="Angelova A."/>
            <person name="Collura K."/>
            <person name="Wissotski M."/>
            <person name="Ashley E."/>
            <person name="Morrow D."/>
            <person name="Fernandes J."/>
            <person name="Walbot V."/>
            <person name="Yu Y."/>
        </authorList>
    </citation>
    <scope>NUCLEOTIDE SEQUENCE</scope>
    <source>
        <strain evidence="2">B73</strain>
    </source>
</reference>
<dbReference type="AlphaFoldDB" id="B4FCD9"/>
<evidence type="ECO:0000256" key="1">
    <source>
        <dbReference type="SAM" id="MobiDB-lite"/>
    </source>
</evidence>
<dbReference type="EMBL" id="BT034777">
    <property type="protein sequence ID" value="ACF79782.1"/>
    <property type="molecule type" value="mRNA"/>
</dbReference>
<sequence>MPAHGGGGDGLRACSHAGRQGRSPARSRPWRCSHVCLSATAHACALGCGDARLRFVLVVCSKRGSIARCWQQQGPTSVSAKRKHAFSWQWDAGAQVENLCVWHLRQLQAAINLQRCFSFIFYVYVCLYSKVERS</sequence>
<feature type="compositionally biased region" description="Gly residues" evidence="1">
    <location>
        <begin position="1"/>
        <end position="10"/>
    </location>
</feature>
<accession>B4FCD9</accession>